<evidence type="ECO:0000313" key="2">
    <source>
        <dbReference type="Proteomes" id="UP000694843"/>
    </source>
</evidence>
<dbReference type="AlphaFoldDB" id="A0A8B7NRG6"/>
<keyword evidence="1" id="KW-0732">Signal</keyword>
<name>A0A8B7NRG6_HYAAZ</name>
<accession>A0A8B7NRG6</accession>
<sequence>MKVAVLLALLASTVASPVYLISPSSSISGPISYSSLAAPSLYNPGAYVYRSGIPSVVFESQHPTTYVASSGSYEGDASLKTNTDADKSKFYFKAESPKAYSEGHAQKTYVTAEAPKKYTAIDNSKTYFIPIAADAQKIYSAGNAPKDTVVGREAKTYQKNEGASLKTY</sequence>
<dbReference type="GeneID" id="108673034"/>
<evidence type="ECO:0000313" key="3">
    <source>
        <dbReference type="RefSeq" id="XP_018016293.1"/>
    </source>
</evidence>
<feature type="chain" id="PRO_5034981765" evidence="1">
    <location>
        <begin position="16"/>
        <end position="168"/>
    </location>
</feature>
<dbReference type="RefSeq" id="XP_018016293.1">
    <property type="nucleotide sequence ID" value="XM_018160804.1"/>
</dbReference>
<keyword evidence="2" id="KW-1185">Reference proteome</keyword>
<dbReference type="KEGG" id="hazt:108673034"/>
<proteinExistence type="predicted"/>
<dbReference type="Proteomes" id="UP000694843">
    <property type="component" value="Unplaced"/>
</dbReference>
<gene>
    <name evidence="3" type="primary">LOC108673034</name>
</gene>
<protein>
    <submittedName>
        <fullName evidence="3">Uncharacterized protein LOC108673034</fullName>
    </submittedName>
</protein>
<evidence type="ECO:0000256" key="1">
    <source>
        <dbReference type="SAM" id="SignalP"/>
    </source>
</evidence>
<feature type="signal peptide" evidence="1">
    <location>
        <begin position="1"/>
        <end position="15"/>
    </location>
</feature>
<reference evidence="3" key="1">
    <citation type="submission" date="2025-08" db="UniProtKB">
        <authorList>
            <consortium name="RefSeq"/>
        </authorList>
    </citation>
    <scope>IDENTIFICATION</scope>
    <source>
        <tissue evidence="3">Whole organism</tissue>
    </source>
</reference>
<organism evidence="2 3">
    <name type="scientific">Hyalella azteca</name>
    <name type="common">Amphipod</name>
    <dbReference type="NCBI Taxonomy" id="294128"/>
    <lineage>
        <taxon>Eukaryota</taxon>
        <taxon>Metazoa</taxon>
        <taxon>Ecdysozoa</taxon>
        <taxon>Arthropoda</taxon>
        <taxon>Crustacea</taxon>
        <taxon>Multicrustacea</taxon>
        <taxon>Malacostraca</taxon>
        <taxon>Eumalacostraca</taxon>
        <taxon>Peracarida</taxon>
        <taxon>Amphipoda</taxon>
        <taxon>Senticaudata</taxon>
        <taxon>Talitrida</taxon>
        <taxon>Talitroidea</taxon>
        <taxon>Hyalellidae</taxon>
        <taxon>Hyalella</taxon>
    </lineage>
</organism>